<dbReference type="InterPro" id="IPR021522">
    <property type="entry name" value="MctB"/>
</dbReference>
<dbReference type="GO" id="GO:0055070">
    <property type="term" value="P:copper ion homeostasis"/>
    <property type="evidence" value="ECO:0007669"/>
    <property type="project" value="InterPro"/>
</dbReference>
<dbReference type="RefSeq" id="WP_092774639.1">
    <property type="nucleotide sequence ID" value="NZ_FOGI01000001.1"/>
</dbReference>
<dbReference type="EMBL" id="FOGI01000001">
    <property type="protein sequence ID" value="SER04926.1"/>
    <property type="molecule type" value="Genomic_DNA"/>
</dbReference>
<accession>A0A1H9L0K7</accession>
<protein>
    <submittedName>
        <fullName evidence="1">Copper transport outer membrane protein, MctB</fullName>
    </submittedName>
</protein>
<dbReference type="GO" id="GO:0016020">
    <property type="term" value="C:membrane"/>
    <property type="evidence" value="ECO:0007669"/>
    <property type="project" value="InterPro"/>
</dbReference>
<evidence type="ECO:0000313" key="2">
    <source>
        <dbReference type="Proteomes" id="UP000199051"/>
    </source>
</evidence>
<name>A0A1H9L0K7_9PSEU</name>
<proteinExistence type="predicted"/>
<gene>
    <name evidence="1" type="ORF">SAMN04487818_101401</name>
</gene>
<dbReference type="Proteomes" id="UP000199051">
    <property type="component" value="Unassembled WGS sequence"/>
</dbReference>
<dbReference type="STRING" id="155974.SAMN04487818_101401"/>
<sequence length="313" mass="30885">MITLRYHITSIAAVFLAIAVGVVLGSTTLSRSLLSGITTENSDLGTQVTQLEQDRNALNARLADGDSFAGAIGPLAVRGALDKRTVVLITTADAHPADRDAVKALVTAAGGSVTGELQLTDAFADPAKADQLKEIVTRLLPAGVQLPTVTDPGTLAGGLLGPLLLISKADNKPQASPEETAAALAGLTEGGFLAAAPDIAPAQLAVVLTGGASTGDDAGDEAATIARFATQVDRAGAGTVLTGGLGSAEGSGAVGVVRADTAATSILSTVDNVDTPAGRVVVVLALAEQVAERAGRYGSAGNAQAAAPGAPAE</sequence>
<evidence type="ECO:0000313" key="1">
    <source>
        <dbReference type="EMBL" id="SER04926.1"/>
    </source>
</evidence>
<organism evidence="1 2">
    <name type="scientific">Actinokineospora terrae</name>
    <dbReference type="NCBI Taxonomy" id="155974"/>
    <lineage>
        <taxon>Bacteria</taxon>
        <taxon>Bacillati</taxon>
        <taxon>Actinomycetota</taxon>
        <taxon>Actinomycetes</taxon>
        <taxon>Pseudonocardiales</taxon>
        <taxon>Pseudonocardiaceae</taxon>
        <taxon>Actinokineospora</taxon>
    </lineage>
</organism>
<reference evidence="2" key="1">
    <citation type="submission" date="2016-10" db="EMBL/GenBank/DDBJ databases">
        <authorList>
            <person name="Varghese N."/>
            <person name="Submissions S."/>
        </authorList>
    </citation>
    <scope>NUCLEOTIDE SEQUENCE [LARGE SCALE GENOMIC DNA]</scope>
    <source>
        <strain evidence="2">DSM 44260</strain>
    </source>
</reference>
<keyword evidence="2" id="KW-1185">Reference proteome</keyword>
<dbReference type="AlphaFoldDB" id="A0A1H9L0K7"/>
<dbReference type="Pfam" id="PF11382">
    <property type="entry name" value="MctB"/>
    <property type="match status" value="1"/>
</dbReference>